<proteinExistence type="predicted"/>
<protein>
    <submittedName>
        <fullName evidence="2">Uncharacterized protein</fullName>
    </submittedName>
</protein>
<evidence type="ECO:0000313" key="3">
    <source>
        <dbReference type="Proteomes" id="UP001501866"/>
    </source>
</evidence>
<feature type="compositionally biased region" description="Gly residues" evidence="1">
    <location>
        <begin position="1"/>
        <end position="11"/>
    </location>
</feature>
<organism evidence="2 3">
    <name type="scientific">Streptomyces virens</name>
    <dbReference type="NCBI Taxonomy" id="285572"/>
    <lineage>
        <taxon>Bacteria</taxon>
        <taxon>Bacillati</taxon>
        <taxon>Actinomycetota</taxon>
        <taxon>Actinomycetes</taxon>
        <taxon>Kitasatosporales</taxon>
        <taxon>Streptomycetaceae</taxon>
        <taxon>Streptomyces</taxon>
    </lineage>
</organism>
<sequence length="69" mass="6971">MTGSGDPGGGTSERAGALGTREGRRGGVRAPGAQGAGNGGTGDRSRHSERRDGEAGERLQVPGKRRRGE</sequence>
<comment type="caution">
    <text evidence="2">The sequence shown here is derived from an EMBL/GenBank/DDBJ whole genome shotgun (WGS) entry which is preliminary data.</text>
</comment>
<name>A0ABP6PF22_9ACTN</name>
<dbReference type="EMBL" id="BAAAUH010000016">
    <property type="protein sequence ID" value="GAA3176750.1"/>
    <property type="molecule type" value="Genomic_DNA"/>
</dbReference>
<feature type="region of interest" description="Disordered" evidence="1">
    <location>
        <begin position="1"/>
        <end position="69"/>
    </location>
</feature>
<accession>A0ABP6PF22</accession>
<feature type="compositionally biased region" description="Basic and acidic residues" evidence="1">
    <location>
        <begin position="43"/>
        <end position="57"/>
    </location>
</feature>
<dbReference type="Proteomes" id="UP001501866">
    <property type="component" value="Unassembled WGS sequence"/>
</dbReference>
<evidence type="ECO:0000313" key="2">
    <source>
        <dbReference type="EMBL" id="GAA3176750.1"/>
    </source>
</evidence>
<gene>
    <name evidence="2" type="ORF">GCM10010451_27170</name>
</gene>
<reference evidence="3" key="1">
    <citation type="journal article" date="2019" name="Int. J. Syst. Evol. Microbiol.">
        <title>The Global Catalogue of Microorganisms (GCM) 10K type strain sequencing project: providing services to taxonomists for standard genome sequencing and annotation.</title>
        <authorList>
            <consortium name="The Broad Institute Genomics Platform"/>
            <consortium name="The Broad Institute Genome Sequencing Center for Infectious Disease"/>
            <person name="Wu L."/>
            <person name="Ma J."/>
        </authorList>
    </citation>
    <scope>NUCLEOTIDE SEQUENCE [LARGE SCALE GENOMIC DNA]</scope>
    <source>
        <strain evidence="3">JCM 9095</strain>
    </source>
</reference>
<evidence type="ECO:0000256" key="1">
    <source>
        <dbReference type="SAM" id="MobiDB-lite"/>
    </source>
</evidence>
<keyword evidence="3" id="KW-1185">Reference proteome</keyword>